<dbReference type="CDD" id="cd00121">
    <property type="entry name" value="MATH"/>
    <property type="match status" value="1"/>
</dbReference>
<dbReference type="PANTHER" id="PTHR36754">
    <property type="entry name" value="E3 UBIQUITIN-PROTEIN LIGASE TRIM37"/>
    <property type="match status" value="1"/>
</dbReference>
<evidence type="ECO:0000256" key="2">
    <source>
        <dbReference type="ARBA" id="ARBA00022490"/>
    </source>
</evidence>
<feature type="region of interest" description="Disordered" evidence="6">
    <location>
        <begin position="1"/>
        <end position="39"/>
    </location>
</feature>
<dbReference type="GO" id="GO:0051865">
    <property type="term" value="P:protein autoubiquitination"/>
    <property type="evidence" value="ECO:0007669"/>
    <property type="project" value="TreeGrafter"/>
</dbReference>
<dbReference type="PROSITE" id="PS50144">
    <property type="entry name" value="MATH"/>
    <property type="match status" value="1"/>
</dbReference>
<proteinExistence type="predicted"/>
<evidence type="ECO:0000256" key="3">
    <source>
        <dbReference type="ARBA" id="ARBA00022771"/>
    </source>
</evidence>
<dbReference type="Gene3D" id="3.30.40.10">
    <property type="entry name" value="Zinc/RING finger domain, C3HC4 (zinc finger)"/>
    <property type="match status" value="1"/>
</dbReference>
<keyword evidence="3" id="KW-0863">Zinc-finger</keyword>
<dbReference type="GO" id="GO:0016235">
    <property type="term" value="C:aggresome"/>
    <property type="evidence" value="ECO:0007669"/>
    <property type="project" value="TreeGrafter"/>
</dbReference>
<evidence type="ECO:0000256" key="5">
    <source>
        <dbReference type="SAM" id="Coils"/>
    </source>
</evidence>
<dbReference type="RefSeq" id="XP_035776792.1">
    <property type="nucleotide sequence ID" value="XM_035920899.1"/>
</dbReference>
<dbReference type="GO" id="GO:0008270">
    <property type="term" value="F:zinc ion binding"/>
    <property type="evidence" value="ECO:0007669"/>
    <property type="project" value="UniProtKB-KW"/>
</dbReference>
<dbReference type="GO" id="GO:0006513">
    <property type="term" value="P:protein monoubiquitination"/>
    <property type="evidence" value="ECO:0007669"/>
    <property type="project" value="TreeGrafter"/>
</dbReference>
<dbReference type="AlphaFoldDB" id="A0A182FRF7"/>
<evidence type="ECO:0000256" key="1">
    <source>
        <dbReference type="ARBA" id="ARBA00004496"/>
    </source>
</evidence>
<dbReference type="Gene3D" id="2.60.210.10">
    <property type="entry name" value="Apoptosis, Tumor Necrosis Factor Receptor Associated Protein 2, Chain A"/>
    <property type="match status" value="1"/>
</dbReference>
<accession>A0A182FRF7</accession>
<feature type="compositionally biased region" description="Polar residues" evidence="6">
    <location>
        <begin position="28"/>
        <end position="39"/>
    </location>
</feature>
<dbReference type="InterPro" id="IPR053003">
    <property type="entry name" value="TRIM_RBCC_E3_ubiq-ligases"/>
</dbReference>
<dbReference type="PROSITE" id="PS50089">
    <property type="entry name" value="ZF_RING_2"/>
    <property type="match status" value="1"/>
</dbReference>
<dbReference type="SUPFAM" id="SSF57850">
    <property type="entry name" value="RING/U-box"/>
    <property type="match status" value="1"/>
</dbReference>
<feature type="compositionally biased region" description="Basic and acidic residues" evidence="6">
    <location>
        <begin position="13"/>
        <end position="27"/>
    </location>
</feature>
<keyword evidence="3" id="KW-0479">Metal-binding</keyword>
<dbReference type="InterPro" id="IPR013083">
    <property type="entry name" value="Znf_RING/FYVE/PHD"/>
</dbReference>
<feature type="compositionally biased region" description="Polar residues" evidence="6">
    <location>
        <begin position="1"/>
        <end position="12"/>
    </location>
</feature>
<dbReference type="PANTHER" id="PTHR36754:SF2">
    <property type="entry name" value="E3 UBIQUITIN-PROTEIN LIGASE TRIM37"/>
    <property type="match status" value="1"/>
</dbReference>
<organism evidence="7 8">
    <name type="scientific">Anopheles albimanus</name>
    <name type="common">New world malaria mosquito</name>
    <dbReference type="NCBI Taxonomy" id="7167"/>
    <lineage>
        <taxon>Eukaryota</taxon>
        <taxon>Metazoa</taxon>
        <taxon>Ecdysozoa</taxon>
        <taxon>Arthropoda</taxon>
        <taxon>Hexapoda</taxon>
        <taxon>Insecta</taxon>
        <taxon>Pterygota</taxon>
        <taxon>Neoptera</taxon>
        <taxon>Endopterygota</taxon>
        <taxon>Diptera</taxon>
        <taxon>Nematocera</taxon>
        <taxon>Culicoidea</taxon>
        <taxon>Culicidae</taxon>
        <taxon>Anophelinae</taxon>
        <taxon>Anopheles</taxon>
    </lineage>
</organism>
<dbReference type="GO" id="GO:0005778">
    <property type="term" value="C:peroxisomal membrane"/>
    <property type="evidence" value="ECO:0007669"/>
    <property type="project" value="TreeGrafter"/>
</dbReference>
<dbReference type="InterPro" id="IPR002083">
    <property type="entry name" value="MATH/TRAF_dom"/>
</dbReference>
<dbReference type="GO" id="GO:0070842">
    <property type="term" value="P:aggresome assembly"/>
    <property type="evidence" value="ECO:0007669"/>
    <property type="project" value="TreeGrafter"/>
</dbReference>
<keyword evidence="4" id="KW-0862">Zinc</keyword>
<dbReference type="SUPFAM" id="SSF49599">
    <property type="entry name" value="TRAF domain-like"/>
    <property type="match status" value="1"/>
</dbReference>
<dbReference type="GO" id="GO:0031625">
    <property type="term" value="F:ubiquitin protein ligase binding"/>
    <property type="evidence" value="ECO:0007669"/>
    <property type="project" value="TreeGrafter"/>
</dbReference>
<protein>
    <submittedName>
        <fullName evidence="7">Uncharacterized protein</fullName>
    </submittedName>
</protein>
<evidence type="ECO:0000313" key="7">
    <source>
        <dbReference type="EnsemblMetazoa" id="AALB009133-PA"/>
    </source>
</evidence>
<reference evidence="7" key="2">
    <citation type="submission" date="2022-08" db="UniProtKB">
        <authorList>
            <consortium name="EnsemblMetazoa"/>
        </authorList>
    </citation>
    <scope>IDENTIFICATION</scope>
    <source>
        <strain evidence="7">STECLA/ALBI9_A</strain>
    </source>
</reference>
<evidence type="ECO:0000256" key="6">
    <source>
        <dbReference type="SAM" id="MobiDB-lite"/>
    </source>
</evidence>
<dbReference type="GeneID" id="118458438"/>
<evidence type="ECO:0000256" key="4">
    <source>
        <dbReference type="ARBA" id="ARBA00022833"/>
    </source>
</evidence>
<feature type="coiled-coil region" evidence="5">
    <location>
        <begin position="229"/>
        <end position="256"/>
    </location>
</feature>
<name>A0A182FRF7_ANOAL</name>
<keyword evidence="2" id="KW-0963">Cytoplasm</keyword>
<dbReference type="GO" id="GO:0061630">
    <property type="term" value="F:ubiquitin protein ligase activity"/>
    <property type="evidence" value="ECO:0007669"/>
    <property type="project" value="TreeGrafter"/>
</dbReference>
<comment type="subcellular location">
    <subcellularLocation>
        <location evidence="1">Cytoplasm</location>
    </subcellularLocation>
</comment>
<dbReference type="Proteomes" id="UP000069272">
    <property type="component" value="Chromosome 2R"/>
</dbReference>
<dbReference type="InterPro" id="IPR001841">
    <property type="entry name" value="Znf_RING"/>
</dbReference>
<dbReference type="Gene3D" id="3.30.160.60">
    <property type="entry name" value="Classic Zinc Finger"/>
    <property type="match status" value="1"/>
</dbReference>
<dbReference type="VEuPathDB" id="VectorBase:AALB009133"/>
<dbReference type="EnsemblMetazoa" id="AALB009133-RA">
    <property type="protein sequence ID" value="AALB009133-PA"/>
    <property type="gene ID" value="AALB009133"/>
</dbReference>
<reference evidence="7 8" key="1">
    <citation type="journal article" date="2017" name="G3 (Bethesda)">
        <title>The Physical Genome Mapping of Anopheles albimanus Corrected Scaffold Misassemblies and Identified Interarm Rearrangements in Genus Anopheles.</title>
        <authorList>
            <person name="Artemov G.N."/>
            <person name="Peery A.N."/>
            <person name="Jiang X."/>
            <person name="Tu Z."/>
            <person name="Stegniy V.N."/>
            <person name="Sharakhova M.V."/>
            <person name="Sharakhov I.V."/>
        </authorList>
    </citation>
    <scope>NUCLEOTIDE SEQUENCE [LARGE SCALE GENOMIC DNA]</scope>
    <source>
        <strain evidence="7 8">ALBI9_A</strain>
    </source>
</reference>
<dbReference type="InterPro" id="IPR008974">
    <property type="entry name" value="TRAF-like"/>
</dbReference>
<dbReference type="CDD" id="cd16619">
    <property type="entry name" value="mRING-HC-C4C4_TRIM37_C-VIII"/>
    <property type="match status" value="1"/>
</dbReference>
<dbReference type="STRING" id="7167.A0A182FRF7"/>
<keyword evidence="8" id="KW-1185">Reference proteome</keyword>
<sequence>MTELNRSFTFDNYRNHGMSDTEDERNSLEGSSSPLDATFQSLNSNDEEVTPLPIGITSVQCSTPSPPTPQPSRLDAVNKQFQACFDEIFKCVICLGKLTDPCLCPQCSKMYCRPCILEWLSLSDKSCPNCKFSMTVERLVKLRWVEEIEKLEQDLRASYSTKDTPKGYLCDGSYVEVCCKEHHLPLKFFCVDCHECICEICCTIAGEGAHGAHTFKAVKVVYDQVLKEIVDELGKVENYRDELEKVSDRIEQNISLFDHVLNEKRRELQEIVERVSENLIHQHTVQVRKLKEEQKKVTEAIQILDLKLEDVEYDLTKRTRPQMISLQPSIMQSCSEIMEQPVPNFNHIRLPVSLKMNMPLICETGVFVVQNFSAFQDNKVVYSKEFNDNQGRSWHILAWSMTTEDQFGIYLELVKGTTCWTECTFKLLHRDPEKTISKTIRKCFSRVPQEGWGLRNFTTIKTIVEEGYLHDDELEVLYNIRPCAPIPSENDDSVEEVGAA</sequence>
<dbReference type="VEuPathDB" id="VectorBase:AALB20_038095"/>
<dbReference type="SUPFAM" id="SSF57845">
    <property type="entry name" value="B-box zinc-binding domain"/>
    <property type="match status" value="1"/>
</dbReference>
<dbReference type="GO" id="GO:0005164">
    <property type="term" value="F:tumor necrosis factor receptor binding"/>
    <property type="evidence" value="ECO:0007669"/>
    <property type="project" value="TreeGrafter"/>
</dbReference>
<evidence type="ECO:0000313" key="8">
    <source>
        <dbReference type="Proteomes" id="UP000069272"/>
    </source>
</evidence>
<keyword evidence="5" id="KW-0175">Coiled coil</keyword>